<dbReference type="KEGG" id="kdj:28967467"/>
<evidence type="ECO:0000256" key="1">
    <source>
        <dbReference type="ARBA" id="ARBA00022857"/>
    </source>
</evidence>
<reference evidence="3" key="1">
    <citation type="submission" date="2013-07" db="EMBL/GenBank/DDBJ databases">
        <title>The Genome Sequence of Cryptococcus dejecticola CBS10117.</title>
        <authorList>
            <consortium name="The Broad Institute Genome Sequencing Platform"/>
            <person name="Cuomo C."/>
            <person name="Litvintseva A."/>
            <person name="Chen Y."/>
            <person name="Heitman J."/>
            <person name="Sun S."/>
            <person name="Springer D."/>
            <person name="Dromer F."/>
            <person name="Young S.K."/>
            <person name="Zeng Q."/>
            <person name="Gargeya S."/>
            <person name="Fitzgerald M."/>
            <person name="Abouelleil A."/>
            <person name="Alvarado L."/>
            <person name="Berlin A.M."/>
            <person name="Chapman S.B."/>
            <person name="Dewar J."/>
            <person name="Goldberg J."/>
            <person name="Griggs A."/>
            <person name="Gujja S."/>
            <person name="Hansen M."/>
            <person name="Howarth C."/>
            <person name="Imamovic A."/>
            <person name="Larimer J."/>
            <person name="McCowan C."/>
            <person name="Murphy C."/>
            <person name="Pearson M."/>
            <person name="Priest M."/>
            <person name="Roberts A."/>
            <person name="Saif S."/>
            <person name="Shea T."/>
            <person name="Sykes S."/>
            <person name="Wortman J."/>
            <person name="Nusbaum C."/>
            <person name="Birren B."/>
        </authorList>
    </citation>
    <scope>NUCLEOTIDE SEQUENCE [LARGE SCALE GENOMIC DNA]</scope>
    <source>
        <strain evidence="3">CBS 10117</strain>
    </source>
</reference>
<dbReference type="AlphaFoldDB" id="A0A1A6A7L7"/>
<dbReference type="OrthoDB" id="5283654at2759"/>
<evidence type="ECO:0008006" key="6">
    <source>
        <dbReference type="Google" id="ProtNLM"/>
    </source>
</evidence>
<dbReference type="Gene3D" id="3.90.25.10">
    <property type="entry name" value="UDP-galactose 4-epimerase, domain 1"/>
    <property type="match status" value="1"/>
</dbReference>
<dbReference type="RefSeq" id="XP_018263892.1">
    <property type="nucleotide sequence ID" value="XM_018407084.1"/>
</dbReference>
<evidence type="ECO:0000313" key="5">
    <source>
        <dbReference type="Proteomes" id="UP000078595"/>
    </source>
</evidence>
<dbReference type="EMBL" id="KI894030">
    <property type="protein sequence ID" value="OBR86050.1"/>
    <property type="molecule type" value="Genomic_DNA"/>
</dbReference>
<organism evidence="3">
    <name type="scientific">Kwoniella dejecticola CBS 10117</name>
    <dbReference type="NCBI Taxonomy" id="1296121"/>
    <lineage>
        <taxon>Eukaryota</taxon>
        <taxon>Fungi</taxon>
        <taxon>Dikarya</taxon>
        <taxon>Basidiomycota</taxon>
        <taxon>Agaricomycotina</taxon>
        <taxon>Tremellomycetes</taxon>
        <taxon>Tremellales</taxon>
        <taxon>Cryptococcaceae</taxon>
        <taxon>Kwoniella</taxon>
    </lineage>
</organism>
<dbReference type="SUPFAM" id="SSF51735">
    <property type="entry name" value="NAD(P)-binding Rossmann-fold domains"/>
    <property type="match status" value="1"/>
</dbReference>
<name>A0A1A6A7L7_9TREE</name>
<keyword evidence="1" id="KW-0521">NADP</keyword>
<evidence type="ECO:0000256" key="2">
    <source>
        <dbReference type="ARBA" id="ARBA00023002"/>
    </source>
</evidence>
<dbReference type="STRING" id="1296121.A0A1A6A7L7"/>
<reference evidence="4" key="2">
    <citation type="submission" date="2013-07" db="EMBL/GenBank/DDBJ databases">
        <authorList>
            <consortium name="The Broad Institute Genome Sequencing Platform"/>
            <person name="Cuomo C."/>
            <person name="Litvintseva A."/>
            <person name="Chen Y."/>
            <person name="Heitman J."/>
            <person name="Sun S."/>
            <person name="Springer D."/>
            <person name="Dromer F."/>
            <person name="Young S.K."/>
            <person name="Zeng Q."/>
            <person name="Gargeya S."/>
            <person name="Fitzgerald M."/>
            <person name="Abouelleil A."/>
            <person name="Alvarado L."/>
            <person name="Berlin A.M."/>
            <person name="Chapman S.B."/>
            <person name="Dewar J."/>
            <person name="Goldberg J."/>
            <person name="Griggs A."/>
            <person name="Gujja S."/>
            <person name="Hansen M."/>
            <person name="Howarth C."/>
            <person name="Imamovic A."/>
            <person name="Larimer J."/>
            <person name="McCowan C."/>
            <person name="Murphy C."/>
            <person name="Pearson M."/>
            <person name="Priest M."/>
            <person name="Roberts A."/>
            <person name="Saif S."/>
            <person name="Shea T."/>
            <person name="Sykes S."/>
            <person name="Wortman J."/>
            <person name="Nusbaum C."/>
            <person name="Birren B."/>
        </authorList>
    </citation>
    <scope>NUCLEOTIDE SEQUENCE</scope>
    <source>
        <strain evidence="4">CBS 10117</strain>
    </source>
</reference>
<proteinExistence type="predicted"/>
<dbReference type="Proteomes" id="UP000078595">
    <property type="component" value="Chromosome 4"/>
</dbReference>
<keyword evidence="2" id="KW-0560">Oxidoreductase</keyword>
<reference evidence="4" key="3">
    <citation type="submission" date="2024-02" db="EMBL/GenBank/DDBJ databases">
        <title>Comparative genomics of Cryptococcus and Kwoniella reveals pathogenesis evolution and contrasting modes of karyotype evolution via chromosome fusion or intercentromeric recombination.</title>
        <authorList>
            <person name="Coelho M.A."/>
            <person name="David-Palma M."/>
            <person name="Shea T."/>
            <person name="Bowers K."/>
            <person name="McGinley-Smith S."/>
            <person name="Mohammad A.W."/>
            <person name="Gnirke A."/>
            <person name="Yurkov A.M."/>
            <person name="Nowrousian M."/>
            <person name="Sun S."/>
            <person name="Cuomo C.A."/>
            <person name="Heitman J."/>
        </authorList>
    </citation>
    <scope>NUCLEOTIDE SEQUENCE</scope>
    <source>
        <strain evidence="4">CBS 10117</strain>
    </source>
</reference>
<dbReference type="GO" id="GO:0016491">
    <property type="term" value="F:oxidoreductase activity"/>
    <property type="evidence" value="ECO:0007669"/>
    <property type="project" value="UniProtKB-KW"/>
</dbReference>
<keyword evidence="5" id="KW-1185">Reference proteome</keyword>
<gene>
    <name evidence="3" type="ORF">I303_03768</name>
    <name evidence="4" type="ORF">I303_103751</name>
</gene>
<dbReference type="GeneID" id="28967467"/>
<evidence type="ECO:0000313" key="3">
    <source>
        <dbReference type="EMBL" id="OBR86050.1"/>
    </source>
</evidence>
<dbReference type="InterPro" id="IPR036291">
    <property type="entry name" value="NAD(P)-bd_dom_sf"/>
</dbReference>
<sequence length="306" mass="33739">MTTTSSSTGSLKVGLIGHTGNIGSALLPRLLDAHRAGQIELLILHREGSDLSKIPSTIEKRIIQLDEHGREINRAAVDGVEILISTVADPALASQTYLLDALHEADSHKKTLKTFIHSDFGVSWTPEEIRRIPKLKDLVPVKANLVNRAKDLGVPITDIRIGLLDSFFFSLKFLGTDAKSNKIELFRGALHNPIRLTTLDYLSRSVLRLITEETEALDGRTIHVFDKSPTGQELVDALTAIHGSEPAIVEYTEARFDQNSKTTETISAISTGLKFKWGENSWGEGEVYSGHGHDGESLEEIIKRYL</sequence>
<accession>A0A1A6A7L7</accession>
<dbReference type="InterPro" id="IPR051609">
    <property type="entry name" value="NmrA/Isoflavone_reductase-like"/>
</dbReference>
<dbReference type="PANTHER" id="PTHR47706:SF9">
    <property type="entry name" value="NMRA-LIKE DOMAIN-CONTAINING PROTEIN-RELATED"/>
    <property type="match status" value="1"/>
</dbReference>
<dbReference type="EMBL" id="CP144533">
    <property type="protein sequence ID" value="WWC61171.1"/>
    <property type="molecule type" value="Genomic_DNA"/>
</dbReference>
<dbReference type="VEuPathDB" id="FungiDB:I303_03768"/>
<dbReference type="PANTHER" id="PTHR47706">
    <property type="entry name" value="NMRA-LIKE FAMILY PROTEIN"/>
    <property type="match status" value="1"/>
</dbReference>
<dbReference type="Gene3D" id="3.40.50.720">
    <property type="entry name" value="NAD(P)-binding Rossmann-like Domain"/>
    <property type="match status" value="1"/>
</dbReference>
<protein>
    <recommendedName>
        <fullName evidence="6">NmrA-like domain-containing protein</fullName>
    </recommendedName>
</protein>
<evidence type="ECO:0000313" key="4">
    <source>
        <dbReference type="EMBL" id="WWC61171.1"/>
    </source>
</evidence>